<feature type="transmembrane region" description="Helical" evidence="7">
    <location>
        <begin position="159"/>
        <end position="180"/>
    </location>
</feature>
<dbReference type="GO" id="GO:0016020">
    <property type="term" value="C:membrane"/>
    <property type="evidence" value="ECO:0007669"/>
    <property type="project" value="UniProtKB-SubCell"/>
</dbReference>
<evidence type="ECO:0000259" key="8">
    <source>
        <dbReference type="Pfam" id="PF20684"/>
    </source>
</evidence>
<feature type="compositionally biased region" description="Low complexity" evidence="6">
    <location>
        <begin position="296"/>
        <end position="312"/>
    </location>
</feature>
<comment type="similarity">
    <text evidence="5">Belongs to the SAT4 family.</text>
</comment>
<keyword evidence="10" id="KW-1185">Reference proteome</keyword>
<keyword evidence="4 7" id="KW-0472">Membrane</keyword>
<dbReference type="InterPro" id="IPR049326">
    <property type="entry name" value="Rhodopsin_dom_fungi"/>
</dbReference>
<evidence type="ECO:0000256" key="4">
    <source>
        <dbReference type="ARBA" id="ARBA00023136"/>
    </source>
</evidence>
<evidence type="ECO:0000256" key="5">
    <source>
        <dbReference type="ARBA" id="ARBA00038359"/>
    </source>
</evidence>
<dbReference type="Proteomes" id="UP000249619">
    <property type="component" value="Unassembled WGS sequence"/>
</dbReference>
<keyword evidence="2 7" id="KW-0812">Transmembrane</keyword>
<evidence type="ECO:0000256" key="6">
    <source>
        <dbReference type="SAM" id="MobiDB-lite"/>
    </source>
</evidence>
<evidence type="ECO:0000256" key="2">
    <source>
        <dbReference type="ARBA" id="ARBA00022692"/>
    </source>
</evidence>
<evidence type="ECO:0000256" key="1">
    <source>
        <dbReference type="ARBA" id="ARBA00004141"/>
    </source>
</evidence>
<feature type="region of interest" description="Disordered" evidence="6">
    <location>
        <begin position="293"/>
        <end position="312"/>
    </location>
</feature>
<dbReference type="InterPro" id="IPR052337">
    <property type="entry name" value="SAT4-like"/>
</dbReference>
<dbReference type="EMBL" id="QGDH01000080">
    <property type="protein sequence ID" value="RAR08962.1"/>
    <property type="molecule type" value="Genomic_DNA"/>
</dbReference>
<dbReference type="PANTHER" id="PTHR33048">
    <property type="entry name" value="PTH11-LIKE INTEGRAL MEMBRANE PROTEIN (AFU_ORTHOLOGUE AFUA_5G11245)"/>
    <property type="match status" value="1"/>
</dbReference>
<evidence type="ECO:0000256" key="7">
    <source>
        <dbReference type="SAM" id="Phobius"/>
    </source>
</evidence>
<sequence>MLIYGKCIAGQCIVIPQVHYGAGKHFEHIQPEDFKQGMKLNFISQPMYLVAICLVKISVGFFLLRIAVRSFFRRLTIGIMVFMGIYTFGCFLTILLQCTDIRMMWDTTVKGTCWTVKQIKILGYVNTVLNMSTDLAFSVGIPIPMLWGVQMNRRHKASLICILALGTFAASASMIKLSYIPNYGRAGDFLWDSRNLTIWTVVECNIGIVAGNLACLKPLFRSILISTYGKGSRKNTQPKYYSDAYGPGTKPRSAIKIYGPLASPERENAGLSGHGMSGKTYMLTTIDATNTRVEDAGASESGRSSSVAGRSSTDSIARLHDHVHRDQGLGNITVTTKVDVTESVHSREHYEDGRSHGRLQAKELV</sequence>
<evidence type="ECO:0000313" key="9">
    <source>
        <dbReference type="EMBL" id="RAR08962.1"/>
    </source>
</evidence>
<proteinExistence type="inferred from homology"/>
<feature type="domain" description="Rhodopsin" evidence="8">
    <location>
        <begin position="9"/>
        <end position="221"/>
    </location>
</feature>
<keyword evidence="3 7" id="KW-1133">Transmembrane helix</keyword>
<protein>
    <recommendedName>
        <fullName evidence="8">Rhodopsin domain-containing protein</fullName>
    </recommendedName>
</protein>
<accession>A0A364N1S9</accession>
<feature type="region of interest" description="Disordered" evidence="6">
    <location>
        <begin position="344"/>
        <end position="365"/>
    </location>
</feature>
<dbReference type="PANTHER" id="PTHR33048:SF167">
    <property type="entry name" value="INTEGRAL MEMBRANE PROTEIN"/>
    <property type="match status" value="1"/>
</dbReference>
<feature type="transmembrane region" description="Helical" evidence="7">
    <location>
        <begin position="75"/>
        <end position="96"/>
    </location>
</feature>
<name>A0A364N1S9_STELY</name>
<comment type="subcellular location">
    <subcellularLocation>
        <location evidence="1">Membrane</location>
        <topology evidence="1">Multi-pass membrane protein</topology>
    </subcellularLocation>
</comment>
<reference evidence="10" key="1">
    <citation type="submission" date="2018-05" db="EMBL/GenBank/DDBJ databases">
        <title>Draft genome sequence of Stemphylium lycopersici strain CIDEFI 213.</title>
        <authorList>
            <person name="Medina R."/>
            <person name="Franco M.E.E."/>
            <person name="Lucentini C.G."/>
            <person name="Saparrat M.C.N."/>
            <person name="Balatti P.A."/>
        </authorList>
    </citation>
    <scope>NUCLEOTIDE SEQUENCE [LARGE SCALE GENOMIC DNA]</scope>
    <source>
        <strain evidence="10">CIDEFI 213</strain>
    </source>
</reference>
<organism evidence="9 10">
    <name type="scientific">Stemphylium lycopersici</name>
    <name type="common">Tomato gray leaf spot disease fungus</name>
    <name type="synonym">Thyrospora lycopersici</name>
    <dbReference type="NCBI Taxonomy" id="183478"/>
    <lineage>
        <taxon>Eukaryota</taxon>
        <taxon>Fungi</taxon>
        <taxon>Dikarya</taxon>
        <taxon>Ascomycota</taxon>
        <taxon>Pezizomycotina</taxon>
        <taxon>Dothideomycetes</taxon>
        <taxon>Pleosporomycetidae</taxon>
        <taxon>Pleosporales</taxon>
        <taxon>Pleosporineae</taxon>
        <taxon>Pleosporaceae</taxon>
        <taxon>Stemphylium</taxon>
    </lineage>
</organism>
<comment type="caution">
    <text evidence="9">The sequence shown here is derived from an EMBL/GenBank/DDBJ whole genome shotgun (WGS) entry which is preliminary data.</text>
</comment>
<feature type="transmembrane region" description="Helical" evidence="7">
    <location>
        <begin position="47"/>
        <end position="68"/>
    </location>
</feature>
<dbReference type="OrthoDB" id="5022096at2759"/>
<dbReference type="AlphaFoldDB" id="A0A364N1S9"/>
<evidence type="ECO:0000313" key="10">
    <source>
        <dbReference type="Proteomes" id="UP000249619"/>
    </source>
</evidence>
<dbReference type="Pfam" id="PF20684">
    <property type="entry name" value="Fung_rhodopsin"/>
    <property type="match status" value="1"/>
</dbReference>
<dbReference type="STRING" id="183478.A0A364N1S9"/>
<gene>
    <name evidence="9" type="ORF">DDE83_005720</name>
</gene>
<feature type="transmembrane region" description="Helical" evidence="7">
    <location>
        <begin position="128"/>
        <end position="147"/>
    </location>
</feature>
<evidence type="ECO:0000256" key="3">
    <source>
        <dbReference type="ARBA" id="ARBA00022989"/>
    </source>
</evidence>